<sequence>MSTKRQHKESLPAMAFADDQLFCDGKVMPLKPPPCHQHPNGGKFASHSSAPTSPESQMARIKIPFARRNVWNDDFDPFMVALKTVKGEIYVILDTGPSLRTAQEPQDNPKKDLYDRICYCKHSNSHIE</sequence>
<name>A0A5N5LEP1_9ROSI</name>
<evidence type="ECO:0000313" key="2">
    <source>
        <dbReference type="EMBL" id="KAB5541090.1"/>
    </source>
</evidence>
<feature type="compositionally biased region" description="Polar residues" evidence="1">
    <location>
        <begin position="46"/>
        <end position="56"/>
    </location>
</feature>
<comment type="caution">
    <text evidence="2">The sequence shown here is derived from an EMBL/GenBank/DDBJ whole genome shotgun (WGS) entry which is preliminary data.</text>
</comment>
<accession>A0A5N5LEP1</accession>
<gene>
    <name evidence="2" type="ORF">DKX38_014064</name>
</gene>
<evidence type="ECO:0000256" key="1">
    <source>
        <dbReference type="SAM" id="MobiDB-lite"/>
    </source>
</evidence>
<feature type="region of interest" description="Disordered" evidence="1">
    <location>
        <begin position="33"/>
        <end position="57"/>
    </location>
</feature>
<keyword evidence="3" id="KW-1185">Reference proteome</keyword>
<dbReference type="Proteomes" id="UP000326939">
    <property type="component" value="Chromosome 9"/>
</dbReference>
<reference evidence="3" key="1">
    <citation type="journal article" date="2019" name="Gigascience">
        <title>De novo genome assembly of the endangered Acer yangbiense, a plant species with extremely small populations endemic to Yunnan Province, China.</title>
        <authorList>
            <person name="Yang J."/>
            <person name="Wariss H.M."/>
            <person name="Tao L."/>
            <person name="Zhang R."/>
            <person name="Yun Q."/>
            <person name="Hollingsworth P."/>
            <person name="Dao Z."/>
            <person name="Luo G."/>
            <person name="Guo H."/>
            <person name="Ma Y."/>
            <person name="Sun W."/>
        </authorList>
    </citation>
    <scope>NUCLEOTIDE SEQUENCE [LARGE SCALE GENOMIC DNA]</scope>
    <source>
        <strain evidence="3">cv. br00</strain>
    </source>
</reference>
<proteinExistence type="predicted"/>
<dbReference type="EMBL" id="VDCV01000009">
    <property type="protein sequence ID" value="KAB5541090.1"/>
    <property type="molecule type" value="Genomic_DNA"/>
</dbReference>
<dbReference type="AlphaFoldDB" id="A0A5N5LEP1"/>
<protein>
    <submittedName>
        <fullName evidence="2">Uncharacterized protein</fullName>
    </submittedName>
</protein>
<organism evidence="2 3">
    <name type="scientific">Salix brachista</name>
    <dbReference type="NCBI Taxonomy" id="2182728"/>
    <lineage>
        <taxon>Eukaryota</taxon>
        <taxon>Viridiplantae</taxon>
        <taxon>Streptophyta</taxon>
        <taxon>Embryophyta</taxon>
        <taxon>Tracheophyta</taxon>
        <taxon>Spermatophyta</taxon>
        <taxon>Magnoliopsida</taxon>
        <taxon>eudicotyledons</taxon>
        <taxon>Gunneridae</taxon>
        <taxon>Pentapetalae</taxon>
        <taxon>rosids</taxon>
        <taxon>fabids</taxon>
        <taxon>Malpighiales</taxon>
        <taxon>Salicaceae</taxon>
        <taxon>Saliceae</taxon>
        <taxon>Salix</taxon>
    </lineage>
</organism>
<evidence type="ECO:0000313" key="3">
    <source>
        <dbReference type="Proteomes" id="UP000326939"/>
    </source>
</evidence>